<proteinExistence type="predicted"/>
<name>A0AAV5M4W0_9ROSI</name>
<organism evidence="1 2">
    <name type="scientific">Rubroshorea leprosula</name>
    <dbReference type="NCBI Taxonomy" id="152421"/>
    <lineage>
        <taxon>Eukaryota</taxon>
        <taxon>Viridiplantae</taxon>
        <taxon>Streptophyta</taxon>
        <taxon>Embryophyta</taxon>
        <taxon>Tracheophyta</taxon>
        <taxon>Spermatophyta</taxon>
        <taxon>Magnoliopsida</taxon>
        <taxon>eudicotyledons</taxon>
        <taxon>Gunneridae</taxon>
        <taxon>Pentapetalae</taxon>
        <taxon>rosids</taxon>
        <taxon>malvids</taxon>
        <taxon>Malvales</taxon>
        <taxon>Dipterocarpaceae</taxon>
        <taxon>Rubroshorea</taxon>
    </lineage>
</organism>
<evidence type="ECO:0000313" key="2">
    <source>
        <dbReference type="Proteomes" id="UP001054252"/>
    </source>
</evidence>
<accession>A0AAV5M4W0</accession>
<dbReference type="AlphaFoldDB" id="A0AAV5M4W0"/>
<gene>
    <name evidence="1" type="ORF">SLEP1_g50860</name>
</gene>
<comment type="caution">
    <text evidence="1">The sequence shown here is derived from an EMBL/GenBank/DDBJ whole genome shotgun (WGS) entry which is preliminary data.</text>
</comment>
<protein>
    <submittedName>
        <fullName evidence="1">Uncharacterized protein</fullName>
    </submittedName>
</protein>
<keyword evidence="2" id="KW-1185">Reference proteome</keyword>
<reference evidence="1 2" key="1">
    <citation type="journal article" date="2021" name="Commun. Biol.">
        <title>The genome of Shorea leprosula (Dipterocarpaceae) highlights the ecological relevance of drought in aseasonal tropical rainforests.</title>
        <authorList>
            <person name="Ng K.K.S."/>
            <person name="Kobayashi M.J."/>
            <person name="Fawcett J.A."/>
            <person name="Hatakeyama M."/>
            <person name="Paape T."/>
            <person name="Ng C.H."/>
            <person name="Ang C.C."/>
            <person name="Tnah L.H."/>
            <person name="Lee C.T."/>
            <person name="Nishiyama T."/>
            <person name="Sese J."/>
            <person name="O'Brien M.J."/>
            <person name="Copetti D."/>
            <person name="Mohd Noor M.I."/>
            <person name="Ong R.C."/>
            <person name="Putra M."/>
            <person name="Sireger I.Z."/>
            <person name="Indrioko S."/>
            <person name="Kosugi Y."/>
            <person name="Izuno A."/>
            <person name="Isagi Y."/>
            <person name="Lee S.L."/>
            <person name="Shimizu K.K."/>
        </authorList>
    </citation>
    <scope>NUCLEOTIDE SEQUENCE [LARGE SCALE GENOMIC DNA]</scope>
    <source>
        <strain evidence="1">214</strain>
    </source>
</reference>
<dbReference type="Proteomes" id="UP001054252">
    <property type="component" value="Unassembled WGS sequence"/>
</dbReference>
<dbReference type="EMBL" id="BPVZ01000170">
    <property type="protein sequence ID" value="GKV43587.1"/>
    <property type="molecule type" value="Genomic_DNA"/>
</dbReference>
<sequence>MVQLSSYCILFWLAAHFLHGLRNEILIHETIWD</sequence>
<evidence type="ECO:0000313" key="1">
    <source>
        <dbReference type="EMBL" id="GKV43587.1"/>
    </source>
</evidence>